<keyword evidence="6 8" id="KW-1133">Transmembrane helix</keyword>
<comment type="subcellular location">
    <subcellularLocation>
        <location evidence="1">Cell membrane</location>
        <topology evidence="1">Multi-pass membrane protein</topology>
    </subcellularLocation>
</comment>
<dbReference type="Proteomes" id="UP000037778">
    <property type="component" value="Unassembled WGS sequence"/>
</dbReference>
<evidence type="ECO:0000259" key="9">
    <source>
        <dbReference type="PROSITE" id="PS51012"/>
    </source>
</evidence>
<feature type="transmembrane region" description="Helical" evidence="8">
    <location>
        <begin position="278"/>
        <end position="295"/>
    </location>
</feature>
<evidence type="ECO:0000313" key="10">
    <source>
        <dbReference type="EMBL" id="KOY77071.1"/>
    </source>
</evidence>
<keyword evidence="3" id="KW-0813">Transport</keyword>
<evidence type="ECO:0000256" key="4">
    <source>
        <dbReference type="ARBA" id="ARBA00022475"/>
    </source>
</evidence>
<dbReference type="InterPro" id="IPR051449">
    <property type="entry name" value="ABC-2_transporter_component"/>
</dbReference>
<accession>A0A0N0UVE2</accession>
<keyword evidence="5 8" id="KW-0812">Transmembrane</keyword>
<name>A0A0N0UVE2_9LACO</name>
<feature type="transmembrane region" description="Helical" evidence="8">
    <location>
        <begin position="331"/>
        <end position="353"/>
    </location>
</feature>
<sequence length="359" mass="40296">MKTLSISSRILKEIFRDKKTLAMIFIVPIIVMALMSYVFKSYNNTDINIGTVNVSQQVETNLTKVKNVNIKEYKSEKDAENALHDNHIDSFIVYKNNDYKMVHANIDASKTSMTKAALSSALTQSSIKNMSAALAKVSPVKQTQPKIHLSNEYKYGSNKTNFFDKMMPTLMAFFVFFFVFLTSGMALLKERTSGTLDRLLATPVKRSEIIFGYSLSYGLMAVFQTVLIVLFTIKVLNIEVVGSIWLILLTTFLLSLVAIAAGLLLSTFVKSEFQLMQFIPLVVIPQIFFSGLIPLDSLDTWAKVLSFIFPIKYASEAISNVMMRGFTFTGIGIDLVVIILFIVVLTSVNIIGLKRYRKV</sequence>
<feature type="transmembrane region" description="Helical" evidence="8">
    <location>
        <begin position="209"/>
        <end position="233"/>
    </location>
</feature>
<feature type="domain" description="ABC transmembrane type-2" evidence="9">
    <location>
        <begin position="130"/>
        <end position="356"/>
    </location>
</feature>
<evidence type="ECO:0000256" key="5">
    <source>
        <dbReference type="ARBA" id="ARBA00022692"/>
    </source>
</evidence>
<dbReference type="InterPro" id="IPR047817">
    <property type="entry name" value="ABC2_TM_bact-type"/>
</dbReference>
<evidence type="ECO:0000256" key="2">
    <source>
        <dbReference type="ARBA" id="ARBA00007783"/>
    </source>
</evidence>
<evidence type="ECO:0000256" key="6">
    <source>
        <dbReference type="ARBA" id="ARBA00022989"/>
    </source>
</evidence>
<comment type="similarity">
    <text evidence="2">Belongs to the ABC-2 integral membrane protein family.</text>
</comment>
<evidence type="ECO:0000256" key="8">
    <source>
        <dbReference type="SAM" id="Phobius"/>
    </source>
</evidence>
<keyword evidence="7 8" id="KW-0472">Membrane</keyword>
<evidence type="ECO:0000256" key="1">
    <source>
        <dbReference type="ARBA" id="ARBA00004651"/>
    </source>
</evidence>
<keyword evidence="11" id="KW-1185">Reference proteome</keyword>
<dbReference type="RefSeq" id="WP_053791382.1">
    <property type="nucleotide sequence ID" value="NZ_JXCY01000002.1"/>
</dbReference>
<gene>
    <name evidence="10" type="ORF">RZ71_09770</name>
</gene>
<proteinExistence type="inferred from homology"/>
<dbReference type="AlphaFoldDB" id="A0A0N0UVE2"/>
<feature type="transmembrane region" description="Helical" evidence="8">
    <location>
        <begin position="245"/>
        <end position="266"/>
    </location>
</feature>
<dbReference type="EMBL" id="JXCY01000002">
    <property type="protein sequence ID" value="KOY77071.1"/>
    <property type="molecule type" value="Genomic_DNA"/>
</dbReference>
<dbReference type="PROSITE" id="PS51012">
    <property type="entry name" value="ABC_TM2"/>
    <property type="match status" value="1"/>
</dbReference>
<dbReference type="Pfam" id="PF12698">
    <property type="entry name" value="ABC2_membrane_3"/>
    <property type="match status" value="1"/>
</dbReference>
<comment type="caution">
    <text evidence="10">The sequence shown here is derived from an EMBL/GenBank/DDBJ whole genome shotgun (WGS) entry which is preliminary data.</text>
</comment>
<evidence type="ECO:0000313" key="11">
    <source>
        <dbReference type="Proteomes" id="UP000037778"/>
    </source>
</evidence>
<dbReference type="PANTHER" id="PTHR30294">
    <property type="entry name" value="MEMBRANE COMPONENT OF ABC TRANSPORTER YHHJ-RELATED"/>
    <property type="match status" value="1"/>
</dbReference>
<reference evidence="10 11" key="1">
    <citation type="journal article" date="2015" name="Genome Biol. Evol.">
        <title>Functionally Structured Genomes in Lactobacillus kunkeei Colonizing the Honey Crop and Food Products of Honeybees and Stingless Bees.</title>
        <authorList>
            <person name="Tamarit D."/>
            <person name="Ellegaard K.M."/>
            <person name="Wikander J."/>
            <person name="Olofsson T."/>
            <person name="Vasquez A."/>
            <person name="Andersson S.G."/>
        </authorList>
    </citation>
    <scope>NUCLEOTIDE SEQUENCE [LARGE SCALE GENOMIC DNA]</scope>
    <source>
        <strain evidence="10 11">LAko</strain>
    </source>
</reference>
<feature type="transmembrane region" description="Helical" evidence="8">
    <location>
        <begin position="21"/>
        <end position="39"/>
    </location>
</feature>
<dbReference type="GO" id="GO:0005886">
    <property type="term" value="C:plasma membrane"/>
    <property type="evidence" value="ECO:0007669"/>
    <property type="project" value="UniProtKB-SubCell"/>
</dbReference>
<evidence type="ECO:0000256" key="3">
    <source>
        <dbReference type="ARBA" id="ARBA00022448"/>
    </source>
</evidence>
<dbReference type="GO" id="GO:0140359">
    <property type="term" value="F:ABC-type transporter activity"/>
    <property type="evidence" value="ECO:0007669"/>
    <property type="project" value="InterPro"/>
</dbReference>
<evidence type="ECO:0000256" key="7">
    <source>
        <dbReference type="ARBA" id="ARBA00023136"/>
    </source>
</evidence>
<organism evidence="10 11">
    <name type="scientific">Apilactobacillus kunkeei</name>
    <dbReference type="NCBI Taxonomy" id="148814"/>
    <lineage>
        <taxon>Bacteria</taxon>
        <taxon>Bacillati</taxon>
        <taxon>Bacillota</taxon>
        <taxon>Bacilli</taxon>
        <taxon>Lactobacillales</taxon>
        <taxon>Lactobacillaceae</taxon>
        <taxon>Apilactobacillus</taxon>
    </lineage>
</organism>
<dbReference type="PATRIC" id="fig|148814.8.peg.171"/>
<dbReference type="PANTHER" id="PTHR30294:SF38">
    <property type="entry name" value="TRANSPORT PERMEASE PROTEIN"/>
    <property type="match status" value="1"/>
</dbReference>
<dbReference type="InterPro" id="IPR013525">
    <property type="entry name" value="ABC2_TM"/>
</dbReference>
<protein>
    <submittedName>
        <fullName evidence="10">Multidrug ABC transporter permease</fullName>
    </submittedName>
</protein>
<feature type="transmembrane region" description="Helical" evidence="8">
    <location>
        <begin position="170"/>
        <end position="188"/>
    </location>
</feature>
<keyword evidence="4" id="KW-1003">Cell membrane</keyword>